<reference evidence="1 2" key="1">
    <citation type="submission" date="2024-05" db="EMBL/GenBank/DDBJ databases">
        <authorList>
            <person name="Haq I."/>
            <person name="Ullah Z."/>
            <person name="Ahmad R."/>
            <person name="Li M."/>
            <person name="Tong Y."/>
        </authorList>
    </citation>
    <scope>NUCLEOTIDE SEQUENCE [LARGE SCALE GENOMIC DNA]</scope>
    <source>
        <strain evidence="1 2">16A2E</strain>
    </source>
</reference>
<keyword evidence="2" id="KW-1185">Reference proteome</keyword>
<sequence length="119" mass="14121">MSDFWGEVRAMVECNNDHHVYEEFIWEAYSTLNLLKSWREDGPIDSHDLKNIQIHFKSMKQFNGSKYPDTTKIVESLRQTQSLLQYTYQQTLVDEAITQTEKDIYNLIIKNDRKILQGC</sequence>
<protein>
    <recommendedName>
        <fullName evidence="3">HEPN domain-containing protein</fullName>
    </recommendedName>
</protein>
<gene>
    <name evidence="1" type="ORF">ABC228_11925</name>
</gene>
<dbReference type="Proteomes" id="UP001444625">
    <property type="component" value="Unassembled WGS sequence"/>
</dbReference>
<comment type="caution">
    <text evidence="1">The sequence shown here is derived from an EMBL/GenBank/DDBJ whole genome shotgun (WGS) entry which is preliminary data.</text>
</comment>
<proteinExistence type="predicted"/>
<accession>A0ABU9XHW5</accession>
<evidence type="ECO:0000313" key="1">
    <source>
        <dbReference type="EMBL" id="MEN2767901.1"/>
    </source>
</evidence>
<dbReference type="EMBL" id="JBDIML010000003">
    <property type="protein sequence ID" value="MEN2767901.1"/>
    <property type="molecule type" value="Genomic_DNA"/>
</dbReference>
<evidence type="ECO:0000313" key="2">
    <source>
        <dbReference type="Proteomes" id="UP001444625"/>
    </source>
</evidence>
<name>A0ABU9XHW5_9BACI</name>
<evidence type="ECO:0008006" key="3">
    <source>
        <dbReference type="Google" id="ProtNLM"/>
    </source>
</evidence>
<organism evidence="1 2">
    <name type="scientific">Ornithinibacillus xuwenensis</name>
    <dbReference type="NCBI Taxonomy" id="3144668"/>
    <lineage>
        <taxon>Bacteria</taxon>
        <taxon>Bacillati</taxon>
        <taxon>Bacillota</taxon>
        <taxon>Bacilli</taxon>
        <taxon>Bacillales</taxon>
        <taxon>Bacillaceae</taxon>
        <taxon>Ornithinibacillus</taxon>
    </lineage>
</organism>